<name>A0ABD5PP59_9EURY</name>
<accession>A0ABD5PP59</accession>
<keyword evidence="1" id="KW-0812">Transmembrane</keyword>
<dbReference type="EMBL" id="JBHSFA010000005">
    <property type="protein sequence ID" value="MFC4542385.1"/>
    <property type="molecule type" value="Genomic_DNA"/>
</dbReference>
<organism evidence="2 3">
    <name type="scientific">Halosolutus amylolyticus</name>
    <dbReference type="NCBI Taxonomy" id="2932267"/>
    <lineage>
        <taxon>Archaea</taxon>
        <taxon>Methanobacteriati</taxon>
        <taxon>Methanobacteriota</taxon>
        <taxon>Stenosarchaea group</taxon>
        <taxon>Halobacteria</taxon>
        <taxon>Halobacteriales</taxon>
        <taxon>Natrialbaceae</taxon>
        <taxon>Halosolutus</taxon>
    </lineage>
</organism>
<keyword evidence="1" id="KW-0472">Membrane</keyword>
<dbReference type="RefSeq" id="WP_250141781.1">
    <property type="nucleotide sequence ID" value="NZ_JALIQP010000004.1"/>
</dbReference>
<dbReference type="AlphaFoldDB" id="A0ABD5PP59"/>
<sequence length="108" mass="11514">MLPAFVGLLSVVLLLAGALCLVEYALYTPEQKARAPWLSRLYLGAIGLVIALALGGLLAAVTGTRVQGTIFGLVAVVGALPALVQYRLHRELGLENGPLYDRLSENWI</sequence>
<gene>
    <name evidence="2" type="ORF">ACFO5R_10650</name>
</gene>
<protein>
    <submittedName>
        <fullName evidence="2">Sodium:proton antiporter</fullName>
    </submittedName>
</protein>
<feature type="transmembrane region" description="Helical" evidence="1">
    <location>
        <begin position="6"/>
        <end position="27"/>
    </location>
</feature>
<dbReference type="Proteomes" id="UP001595898">
    <property type="component" value="Unassembled WGS sequence"/>
</dbReference>
<feature type="transmembrane region" description="Helical" evidence="1">
    <location>
        <begin position="66"/>
        <end position="84"/>
    </location>
</feature>
<evidence type="ECO:0000313" key="3">
    <source>
        <dbReference type="Proteomes" id="UP001595898"/>
    </source>
</evidence>
<comment type="caution">
    <text evidence="2">The sequence shown here is derived from an EMBL/GenBank/DDBJ whole genome shotgun (WGS) entry which is preliminary data.</text>
</comment>
<feature type="transmembrane region" description="Helical" evidence="1">
    <location>
        <begin position="39"/>
        <end position="60"/>
    </location>
</feature>
<keyword evidence="1" id="KW-1133">Transmembrane helix</keyword>
<evidence type="ECO:0000256" key="1">
    <source>
        <dbReference type="SAM" id="Phobius"/>
    </source>
</evidence>
<evidence type="ECO:0000313" key="2">
    <source>
        <dbReference type="EMBL" id="MFC4542385.1"/>
    </source>
</evidence>
<keyword evidence="3" id="KW-1185">Reference proteome</keyword>
<reference evidence="2 3" key="1">
    <citation type="journal article" date="2019" name="Int. J. Syst. Evol. Microbiol.">
        <title>The Global Catalogue of Microorganisms (GCM) 10K type strain sequencing project: providing services to taxonomists for standard genome sequencing and annotation.</title>
        <authorList>
            <consortium name="The Broad Institute Genomics Platform"/>
            <consortium name="The Broad Institute Genome Sequencing Center for Infectious Disease"/>
            <person name="Wu L."/>
            <person name="Ma J."/>
        </authorList>
    </citation>
    <scope>NUCLEOTIDE SEQUENCE [LARGE SCALE GENOMIC DNA]</scope>
    <source>
        <strain evidence="2 3">WLHS5</strain>
    </source>
</reference>
<proteinExistence type="predicted"/>